<evidence type="ECO:0000313" key="9">
    <source>
        <dbReference type="Proteomes" id="UP000199283"/>
    </source>
</evidence>
<keyword evidence="5" id="KW-0472">Membrane</keyword>
<feature type="domain" description="HAMP" evidence="7">
    <location>
        <begin position="269"/>
        <end position="315"/>
    </location>
</feature>
<keyword evidence="5" id="KW-1133">Transmembrane helix</keyword>
<evidence type="ECO:0000256" key="4">
    <source>
        <dbReference type="SAM" id="Coils"/>
    </source>
</evidence>
<keyword evidence="5" id="KW-0812">Transmembrane</keyword>
<dbReference type="PROSITE" id="PS50885">
    <property type="entry name" value="HAMP"/>
    <property type="match status" value="3"/>
</dbReference>
<dbReference type="InterPro" id="IPR004089">
    <property type="entry name" value="MCPsignal_dom"/>
</dbReference>
<dbReference type="Gene3D" id="1.10.287.950">
    <property type="entry name" value="Methyl-accepting chemotaxis protein"/>
    <property type="match status" value="1"/>
</dbReference>
<feature type="domain" description="HAMP" evidence="7">
    <location>
        <begin position="316"/>
        <end position="360"/>
    </location>
</feature>
<dbReference type="STRING" id="188906.SAMN04488526_3590"/>
<dbReference type="PANTHER" id="PTHR43531:SF11">
    <property type="entry name" value="METHYL-ACCEPTING CHEMOTAXIS PROTEIN 3"/>
    <property type="match status" value="1"/>
</dbReference>
<proteinExistence type="inferred from homology"/>
<dbReference type="SMART" id="SM00304">
    <property type="entry name" value="HAMP"/>
    <property type="match status" value="2"/>
</dbReference>
<reference evidence="8 9" key="1">
    <citation type="submission" date="2016-10" db="EMBL/GenBank/DDBJ databases">
        <authorList>
            <person name="de Groot N.N."/>
        </authorList>
    </citation>
    <scope>NUCLEOTIDE SEQUENCE [LARGE SCALE GENOMIC DNA]</scope>
    <source>
        <strain evidence="8 9">DSM 14858</strain>
    </source>
</reference>
<dbReference type="InterPro" id="IPR004090">
    <property type="entry name" value="Chemotax_Me-accpt_rcpt"/>
</dbReference>
<keyword evidence="9" id="KW-1185">Reference proteome</keyword>
<evidence type="ECO:0000259" key="6">
    <source>
        <dbReference type="PROSITE" id="PS50111"/>
    </source>
</evidence>
<keyword evidence="3" id="KW-0807">Transducer</keyword>
<evidence type="ECO:0000256" key="3">
    <source>
        <dbReference type="PROSITE-ProRule" id="PRU00284"/>
    </source>
</evidence>
<keyword evidence="1" id="KW-0145">Chemotaxis</keyword>
<evidence type="ECO:0000256" key="1">
    <source>
        <dbReference type="ARBA" id="ARBA00022500"/>
    </source>
</evidence>
<accession>A0A1H7T9D6</accession>
<dbReference type="GO" id="GO:0016020">
    <property type="term" value="C:membrane"/>
    <property type="evidence" value="ECO:0007669"/>
    <property type="project" value="InterPro"/>
</dbReference>
<sequence>MSGVAFQNLRTQAFSDFRTASELQARFLADDVAAKVKASDKDSAEQAARALLDIDGIAALGARAFRSNGTLIFSITMNDGTTVFDGVSPAPTRKTSVDLGTKLLVRMPMRLTDEPSNHAIGWVEIVFDQSAVAASMAIGWGWLLTASLLVIGMTGVATLVMLEFVIERPVARIVQAMQSIARDEADVPLIQGNVTDLGSIEDALQVFQENVLKRRALDEANTLTMTRDQAVHAEMEETHQVNREQAERSAVEAQRQFDRERADCQWLQRDVEQVMTAVADGDFDLRIEVENAPDEQRSLREMLNVAMDRVQTSMNDVIHVLAELQAGRLGSRMGGQRPGAFAKLQSSTNAMATQLERALGDLSRHAVGILDDSSDLSASAEDLSKRTERTAGSLAETTNALEQIVGSIAATADLTSTAQGFAESARRDARQSDQIVRDTVQSMQEIQSVSVEISHTLGVINDIAFQTNLLALNAGVEAARAGEAGRGFAVVASEVRALAQRASESAQQIGTLIATSSEQINTGVQRVAISGKTLTSLGDSIERIGDQVAEIAEASRSQSSAAAEINRAMSEIDGATQQNTAMFEEITTANQSLKGSASQMLRLIEKFDLTDGGSDDAWTTAMNATHHALTQDKVGTG</sequence>
<dbReference type="Pfam" id="PF00015">
    <property type="entry name" value="MCPsignal"/>
    <property type="match status" value="1"/>
</dbReference>
<protein>
    <submittedName>
        <fullName evidence="8">Methyl-accepting chemotaxis protein</fullName>
    </submittedName>
</protein>
<feature type="domain" description="HAMP" evidence="7">
    <location>
        <begin position="164"/>
        <end position="216"/>
    </location>
</feature>
<dbReference type="Proteomes" id="UP000199283">
    <property type="component" value="Unassembled WGS sequence"/>
</dbReference>
<feature type="coiled-coil region" evidence="4">
    <location>
        <begin position="236"/>
        <end position="263"/>
    </location>
</feature>
<dbReference type="PANTHER" id="PTHR43531">
    <property type="entry name" value="PROTEIN ICFG"/>
    <property type="match status" value="1"/>
</dbReference>
<dbReference type="GO" id="GO:0006935">
    <property type="term" value="P:chemotaxis"/>
    <property type="evidence" value="ECO:0007669"/>
    <property type="project" value="UniProtKB-KW"/>
</dbReference>
<evidence type="ECO:0000256" key="2">
    <source>
        <dbReference type="ARBA" id="ARBA00029447"/>
    </source>
</evidence>
<dbReference type="Gene3D" id="1.20.120.1530">
    <property type="match status" value="1"/>
</dbReference>
<dbReference type="GO" id="GO:0004888">
    <property type="term" value="F:transmembrane signaling receptor activity"/>
    <property type="evidence" value="ECO:0007669"/>
    <property type="project" value="InterPro"/>
</dbReference>
<dbReference type="InterPro" id="IPR003660">
    <property type="entry name" value="HAMP_dom"/>
</dbReference>
<dbReference type="SMART" id="SM00283">
    <property type="entry name" value="MA"/>
    <property type="match status" value="1"/>
</dbReference>
<dbReference type="AlphaFoldDB" id="A0A1H7T9D6"/>
<organism evidence="8 9">
    <name type="scientific">Jannaschia helgolandensis</name>
    <dbReference type="NCBI Taxonomy" id="188906"/>
    <lineage>
        <taxon>Bacteria</taxon>
        <taxon>Pseudomonadati</taxon>
        <taxon>Pseudomonadota</taxon>
        <taxon>Alphaproteobacteria</taxon>
        <taxon>Rhodobacterales</taxon>
        <taxon>Roseobacteraceae</taxon>
        <taxon>Jannaschia</taxon>
    </lineage>
</organism>
<dbReference type="GO" id="GO:0007165">
    <property type="term" value="P:signal transduction"/>
    <property type="evidence" value="ECO:0007669"/>
    <property type="project" value="UniProtKB-KW"/>
</dbReference>
<dbReference type="PRINTS" id="PR00260">
    <property type="entry name" value="CHEMTRNSDUCR"/>
</dbReference>
<evidence type="ECO:0000259" key="7">
    <source>
        <dbReference type="PROSITE" id="PS50885"/>
    </source>
</evidence>
<gene>
    <name evidence="8" type="ORF">SAMN04488526_3590</name>
</gene>
<dbReference type="SUPFAM" id="SSF58104">
    <property type="entry name" value="Methyl-accepting chemotaxis protein (MCP) signaling domain"/>
    <property type="match status" value="1"/>
</dbReference>
<evidence type="ECO:0000256" key="5">
    <source>
        <dbReference type="SAM" id="Phobius"/>
    </source>
</evidence>
<feature type="transmembrane region" description="Helical" evidence="5">
    <location>
        <begin position="140"/>
        <end position="162"/>
    </location>
</feature>
<feature type="domain" description="Methyl-accepting transducer" evidence="6">
    <location>
        <begin position="365"/>
        <end position="594"/>
    </location>
</feature>
<dbReference type="InterPro" id="IPR051310">
    <property type="entry name" value="MCP_chemotaxis"/>
</dbReference>
<dbReference type="EMBL" id="FNZQ01000011">
    <property type="protein sequence ID" value="SEL81109.1"/>
    <property type="molecule type" value="Genomic_DNA"/>
</dbReference>
<name>A0A1H7T9D6_9RHOB</name>
<keyword evidence="4" id="KW-0175">Coiled coil</keyword>
<comment type="similarity">
    <text evidence="2">Belongs to the methyl-accepting chemotaxis (MCP) protein family.</text>
</comment>
<evidence type="ECO:0000313" key="8">
    <source>
        <dbReference type="EMBL" id="SEL81109.1"/>
    </source>
</evidence>
<dbReference type="PROSITE" id="PS50111">
    <property type="entry name" value="CHEMOTAXIS_TRANSDUC_2"/>
    <property type="match status" value="1"/>
</dbReference>